<protein>
    <submittedName>
        <fullName evidence="7">Outer membrane protein</fullName>
    </submittedName>
</protein>
<comment type="caution">
    <text evidence="7">The sequence shown here is derived from an EMBL/GenBank/DDBJ whole genome shotgun (WGS) entry which is preliminary data.</text>
</comment>
<feature type="domain" description="Outer membrane protein beta-barrel" evidence="6">
    <location>
        <begin position="10"/>
        <end position="207"/>
    </location>
</feature>
<proteinExistence type="inferred from homology"/>
<evidence type="ECO:0000313" key="8">
    <source>
        <dbReference type="Proteomes" id="UP001589943"/>
    </source>
</evidence>
<dbReference type="InterPro" id="IPR027385">
    <property type="entry name" value="Beta-barrel_OMP"/>
</dbReference>
<reference evidence="7 8" key="1">
    <citation type="submission" date="2024-09" db="EMBL/GenBank/DDBJ databases">
        <authorList>
            <person name="Sun Q."/>
            <person name="Mori K."/>
        </authorList>
    </citation>
    <scope>NUCLEOTIDE SEQUENCE [LARGE SCALE GENOMIC DNA]</scope>
    <source>
        <strain evidence="7 8">NCAIM B.02537</strain>
    </source>
</reference>
<keyword evidence="3" id="KW-0472">Membrane</keyword>
<evidence type="ECO:0000256" key="3">
    <source>
        <dbReference type="ARBA" id="ARBA00023136"/>
    </source>
</evidence>
<accession>A0ABV6PEN3</accession>
<evidence type="ECO:0000256" key="2">
    <source>
        <dbReference type="ARBA" id="ARBA00022729"/>
    </source>
</evidence>
<dbReference type="EMBL" id="JBHLTL010000001">
    <property type="protein sequence ID" value="MFC0588288.1"/>
    <property type="molecule type" value="Genomic_DNA"/>
</dbReference>
<evidence type="ECO:0000259" key="6">
    <source>
        <dbReference type="Pfam" id="PF13505"/>
    </source>
</evidence>
<name>A0ABV6PEN3_9SPHN</name>
<evidence type="ECO:0000256" key="4">
    <source>
        <dbReference type="ARBA" id="ARBA00038306"/>
    </source>
</evidence>
<feature type="signal peptide" evidence="5">
    <location>
        <begin position="1"/>
        <end position="21"/>
    </location>
</feature>
<dbReference type="RefSeq" id="WP_379479795.1">
    <property type="nucleotide sequence ID" value="NZ_JBHLTL010000001.1"/>
</dbReference>
<dbReference type="PANTHER" id="PTHR34001:SF3">
    <property type="entry name" value="BLL7405 PROTEIN"/>
    <property type="match status" value="1"/>
</dbReference>
<gene>
    <name evidence="7" type="ORF">ACFFF7_02565</name>
</gene>
<sequence length="207" mass="21730">MKTLTALAVAAAAFAATPALAQDESNFAGPYFGGYVGYDHVTINEDTTGTSGSKDGVAFGAIAGYNIDMGNVVLGIEGEIGDASTRASETDVFVLGDQATLSANLDLFIGARAGVKVSDKALVYVKGGYANTKVNLAYDDNDGFAYDESDDLSGFRIGGGVEIAATDRISFRAEYRYSQYSEYKYQGVATGLDANRHQVVFGAVGRF</sequence>
<keyword evidence="2 5" id="KW-0732">Signal</keyword>
<dbReference type="PANTHER" id="PTHR34001">
    <property type="entry name" value="BLL7405 PROTEIN"/>
    <property type="match status" value="1"/>
</dbReference>
<organism evidence="7 8">
    <name type="scientific">Novosphingobium aquiterrae</name>
    <dbReference type="NCBI Taxonomy" id="624388"/>
    <lineage>
        <taxon>Bacteria</taxon>
        <taxon>Pseudomonadati</taxon>
        <taxon>Pseudomonadota</taxon>
        <taxon>Alphaproteobacteria</taxon>
        <taxon>Sphingomonadales</taxon>
        <taxon>Sphingomonadaceae</taxon>
        <taxon>Novosphingobium</taxon>
    </lineage>
</organism>
<evidence type="ECO:0000313" key="7">
    <source>
        <dbReference type="EMBL" id="MFC0588288.1"/>
    </source>
</evidence>
<dbReference type="Gene3D" id="2.40.160.20">
    <property type="match status" value="1"/>
</dbReference>
<feature type="chain" id="PRO_5046555508" evidence="5">
    <location>
        <begin position="22"/>
        <end position="207"/>
    </location>
</feature>
<dbReference type="SUPFAM" id="SSF56925">
    <property type="entry name" value="OMPA-like"/>
    <property type="match status" value="1"/>
</dbReference>
<dbReference type="Proteomes" id="UP001589943">
    <property type="component" value="Unassembled WGS sequence"/>
</dbReference>
<comment type="similarity">
    <text evidence="4">Belongs to the Omp25/RopB family.</text>
</comment>
<keyword evidence="8" id="KW-1185">Reference proteome</keyword>
<evidence type="ECO:0000256" key="1">
    <source>
        <dbReference type="ARBA" id="ARBA00004370"/>
    </source>
</evidence>
<dbReference type="InterPro" id="IPR051692">
    <property type="entry name" value="OMP-like"/>
</dbReference>
<dbReference type="InterPro" id="IPR011250">
    <property type="entry name" value="OMP/PagP_B-barrel"/>
</dbReference>
<evidence type="ECO:0000256" key="5">
    <source>
        <dbReference type="SAM" id="SignalP"/>
    </source>
</evidence>
<dbReference type="Pfam" id="PF13505">
    <property type="entry name" value="OMP_b-brl"/>
    <property type="match status" value="1"/>
</dbReference>
<comment type="subcellular location">
    <subcellularLocation>
        <location evidence="1">Membrane</location>
    </subcellularLocation>
</comment>